<dbReference type="AlphaFoldDB" id="A0A1X1P5U7"/>
<protein>
    <submittedName>
        <fullName evidence="3">Uncharacterized protein</fullName>
    </submittedName>
</protein>
<evidence type="ECO:0000256" key="1">
    <source>
        <dbReference type="SAM" id="MobiDB-lite"/>
    </source>
</evidence>
<evidence type="ECO:0000313" key="4">
    <source>
        <dbReference type="Proteomes" id="UP000193146"/>
    </source>
</evidence>
<sequence>MSRGYKGDHGGHIGQDQADVFPREGPAARDCEAYGPVPKHGEQLAAADRCRRAEVSEARQSKRRR</sequence>
<feature type="compositionally biased region" description="Basic and acidic residues" evidence="1">
    <location>
        <begin position="48"/>
        <end position="65"/>
    </location>
</feature>
<feature type="compositionally biased region" description="Basic and acidic residues" evidence="1">
    <location>
        <begin position="1"/>
        <end position="11"/>
    </location>
</feature>
<dbReference type="EMBL" id="NBYX01000042">
    <property type="protein sequence ID" value="ORT79437.1"/>
    <property type="molecule type" value="Genomic_DNA"/>
</dbReference>
<reference evidence="3 4" key="1">
    <citation type="submission" date="2017-04" db="EMBL/GenBank/DDBJ databases">
        <title>Burkholderia puraquae sp. nov., a novel Burkholderia cepacia complex species from hospital setting samples.</title>
        <authorList>
            <person name="Martina P."/>
            <person name="Leguizamon M."/>
            <person name="Prieto C."/>
            <person name="Sousa S."/>
            <person name="Montanaro P."/>
            <person name="Draghi W."/>
            <person name="Staembler M."/>
            <person name="Bettiol M."/>
            <person name="Figoli C."/>
            <person name="Palau J."/>
            <person name="Alvarez F."/>
            <person name="Benetti S."/>
            <person name="Anchat E."/>
            <person name="Vescina C."/>
            <person name="Ferreras J."/>
            <person name="Lasch P."/>
            <person name="Lagares A."/>
            <person name="Zorreguieta A."/>
            <person name="Yantorno O."/>
            <person name="Bosch A."/>
        </authorList>
    </citation>
    <scope>NUCLEOTIDE SEQUENCE [LARGE SCALE GENOMIC DNA]</scope>
    <source>
        <strain evidence="3 4">CAMPA 1040</strain>
    </source>
</reference>
<name>A0A1X1P5U7_9BURK</name>
<organism evidence="3 4">
    <name type="scientific">Burkholderia puraquae</name>
    <dbReference type="NCBI Taxonomy" id="1904757"/>
    <lineage>
        <taxon>Bacteria</taxon>
        <taxon>Pseudomonadati</taxon>
        <taxon>Pseudomonadota</taxon>
        <taxon>Betaproteobacteria</taxon>
        <taxon>Burkholderiales</taxon>
        <taxon>Burkholderiaceae</taxon>
        <taxon>Burkholderia</taxon>
        <taxon>Burkholderia cepacia complex</taxon>
    </lineage>
</organism>
<dbReference type="Proteomes" id="UP000193146">
    <property type="component" value="Unassembled WGS sequence"/>
</dbReference>
<dbReference type="EMBL" id="NBYX01000036">
    <property type="protein sequence ID" value="ORT79925.1"/>
    <property type="molecule type" value="Genomic_DNA"/>
</dbReference>
<gene>
    <name evidence="3" type="ORF">B7G54_35770</name>
    <name evidence="2" type="ORF">B7G54_36885</name>
</gene>
<keyword evidence="4" id="KW-1185">Reference proteome</keyword>
<comment type="caution">
    <text evidence="3">The sequence shown here is derived from an EMBL/GenBank/DDBJ whole genome shotgun (WGS) entry which is preliminary data.</text>
</comment>
<feature type="region of interest" description="Disordered" evidence="1">
    <location>
        <begin position="1"/>
        <end position="65"/>
    </location>
</feature>
<feature type="non-terminal residue" evidence="3">
    <location>
        <position position="65"/>
    </location>
</feature>
<evidence type="ECO:0000313" key="2">
    <source>
        <dbReference type="EMBL" id="ORT79437.1"/>
    </source>
</evidence>
<accession>A0A1X1P5U7</accession>
<evidence type="ECO:0000313" key="3">
    <source>
        <dbReference type="EMBL" id="ORT79925.1"/>
    </source>
</evidence>
<proteinExistence type="predicted"/>